<reference evidence="2" key="1">
    <citation type="journal article" date="2019" name="Int. J. Syst. Evol. Microbiol.">
        <title>The Global Catalogue of Microorganisms (GCM) 10K type strain sequencing project: providing services to taxonomists for standard genome sequencing and annotation.</title>
        <authorList>
            <consortium name="The Broad Institute Genomics Platform"/>
            <consortium name="The Broad Institute Genome Sequencing Center for Infectious Disease"/>
            <person name="Wu L."/>
            <person name="Ma J."/>
        </authorList>
    </citation>
    <scope>NUCLEOTIDE SEQUENCE [LARGE SCALE GENOMIC DNA]</scope>
    <source>
        <strain evidence="2">KACC 11299</strain>
    </source>
</reference>
<protein>
    <submittedName>
        <fullName evidence="1">Competence protein ComK</fullName>
    </submittedName>
</protein>
<evidence type="ECO:0000313" key="2">
    <source>
        <dbReference type="Proteomes" id="UP001596071"/>
    </source>
</evidence>
<dbReference type="EMBL" id="JBHSNP010000029">
    <property type="protein sequence ID" value="MFC5604781.1"/>
    <property type="molecule type" value="Genomic_DNA"/>
</dbReference>
<dbReference type="Pfam" id="PF06338">
    <property type="entry name" value="ComK"/>
    <property type="match status" value="1"/>
</dbReference>
<name>A0ABW0U0F2_9BACL</name>
<gene>
    <name evidence="1" type="ORF">ACFPTP_16215</name>
</gene>
<organism evidence="1 2">
    <name type="scientific">Sporosarcina koreensis</name>
    <dbReference type="NCBI Taxonomy" id="334735"/>
    <lineage>
        <taxon>Bacteria</taxon>
        <taxon>Bacillati</taxon>
        <taxon>Bacillota</taxon>
        <taxon>Bacilli</taxon>
        <taxon>Bacillales</taxon>
        <taxon>Caryophanaceae</taxon>
        <taxon>Sporosarcina</taxon>
    </lineage>
</organism>
<proteinExistence type="predicted"/>
<dbReference type="InterPro" id="IPR010461">
    <property type="entry name" value="ComK"/>
</dbReference>
<evidence type="ECO:0000313" key="1">
    <source>
        <dbReference type="EMBL" id="MFC5604781.1"/>
    </source>
</evidence>
<comment type="caution">
    <text evidence="1">The sequence shown here is derived from an EMBL/GenBank/DDBJ whole genome shotgun (WGS) entry which is preliminary data.</text>
</comment>
<dbReference type="RefSeq" id="WP_381446947.1">
    <property type="nucleotide sequence ID" value="NZ_JBHSNP010000029.1"/>
</dbReference>
<accession>A0ABW0U0F2</accession>
<sequence length="183" mass="20711">MRKDYSVFMKRNTIAYVSVFNEVGELVTDVYTTNGVFRVDIAPVKLIDKVFKNHGSSYKGAREGSKYILGDIDMPPLVIGGADGLYLFPSEAPSSPTCIWFFLHHIVHYKAIEKKKTAVYLTGGLRLVAEISKSSYASRLTNAMLLKVRMEGSNLGNRPYDTIVNYQMVQELKDDAYRVNRHF</sequence>
<dbReference type="Proteomes" id="UP001596071">
    <property type="component" value="Unassembled WGS sequence"/>
</dbReference>
<keyword evidence="2" id="KW-1185">Reference proteome</keyword>